<keyword evidence="13" id="KW-1185">Reference proteome</keyword>
<dbReference type="PIRSF" id="PIRSF005901">
    <property type="entry name" value="EF-P"/>
    <property type="match status" value="1"/>
</dbReference>
<dbReference type="InterPro" id="IPR001059">
    <property type="entry name" value="Transl_elong_P/YeiP_cen"/>
</dbReference>
<dbReference type="InterPro" id="IPR008991">
    <property type="entry name" value="Translation_prot_SH3-like_sf"/>
</dbReference>
<feature type="domain" description="Translation elongation factor P/YeiP central" evidence="11">
    <location>
        <begin position="67"/>
        <end position="121"/>
    </location>
</feature>
<evidence type="ECO:0000313" key="12">
    <source>
        <dbReference type="EMBL" id="NDV62495.1"/>
    </source>
</evidence>
<dbReference type="FunFam" id="2.40.50.140:FF:000009">
    <property type="entry name" value="Elongation factor P"/>
    <property type="match status" value="1"/>
</dbReference>
<dbReference type="InterPro" id="IPR011768">
    <property type="entry name" value="Transl_elongation_fac_P"/>
</dbReference>
<dbReference type="SUPFAM" id="SSF50104">
    <property type="entry name" value="Translation proteins SH3-like domain"/>
    <property type="match status" value="1"/>
</dbReference>
<protein>
    <recommendedName>
        <fullName evidence="7 8">Elongation factor P</fullName>
        <shortName evidence="7">EF-P</shortName>
    </recommendedName>
</protein>
<evidence type="ECO:0000259" key="10">
    <source>
        <dbReference type="SMART" id="SM00841"/>
    </source>
</evidence>
<evidence type="ECO:0000256" key="9">
    <source>
        <dbReference type="RuleBase" id="RU004389"/>
    </source>
</evidence>
<dbReference type="FunFam" id="2.40.50.140:FF:000004">
    <property type="entry name" value="Elongation factor P"/>
    <property type="match status" value="1"/>
</dbReference>
<evidence type="ECO:0000256" key="4">
    <source>
        <dbReference type="ARBA" id="ARBA00022490"/>
    </source>
</evidence>
<evidence type="ECO:0000256" key="2">
    <source>
        <dbReference type="ARBA" id="ARBA00004815"/>
    </source>
</evidence>
<proteinExistence type="inferred from homology"/>
<evidence type="ECO:0000256" key="3">
    <source>
        <dbReference type="ARBA" id="ARBA00009479"/>
    </source>
</evidence>
<reference evidence="12 13" key="1">
    <citation type="submission" date="2020-02" db="EMBL/GenBank/DDBJ databases">
        <title>Albibacoteraceae fam. nov., the first described family within the subdivision 4 Verrucomicrobia.</title>
        <authorList>
            <person name="Xi F."/>
        </authorList>
    </citation>
    <scope>NUCLEOTIDE SEQUENCE [LARGE SCALE GENOMIC DNA]</scope>
    <source>
        <strain evidence="12 13">CK1056</strain>
    </source>
</reference>
<accession>A0A6B2M3V4</accession>
<dbReference type="CDD" id="cd04470">
    <property type="entry name" value="S1_EF-P_repeat_1"/>
    <property type="match status" value="1"/>
</dbReference>
<evidence type="ECO:0000259" key="11">
    <source>
        <dbReference type="SMART" id="SM01185"/>
    </source>
</evidence>
<dbReference type="HAMAP" id="MF_00141">
    <property type="entry name" value="EF_P"/>
    <property type="match status" value="1"/>
</dbReference>
<dbReference type="InterPro" id="IPR015365">
    <property type="entry name" value="Elong-fact-P_C"/>
</dbReference>
<comment type="subcellular location">
    <subcellularLocation>
        <location evidence="1 7">Cytoplasm</location>
    </subcellularLocation>
</comment>
<dbReference type="SMART" id="SM00841">
    <property type="entry name" value="Elong-fact-P_C"/>
    <property type="match status" value="1"/>
</dbReference>
<dbReference type="InterPro" id="IPR014722">
    <property type="entry name" value="Rib_uL2_dom2"/>
</dbReference>
<dbReference type="InterPro" id="IPR013185">
    <property type="entry name" value="Transl_elong_KOW-like"/>
</dbReference>
<keyword evidence="6 7" id="KW-0648">Protein biosynthesis</keyword>
<evidence type="ECO:0000256" key="6">
    <source>
        <dbReference type="ARBA" id="ARBA00022917"/>
    </source>
</evidence>
<dbReference type="Pfam" id="PF01132">
    <property type="entry name" value="EFP"/>
    <property type="match status" value="1"/>
</dbReference>
<comment type="pathway">
    <text evidence="2 7">Protein biosynthesis; polypeptide chain elongation.</text>
</comment>
<dbReference type="Proteomes" id="UP000478417">
    <property type="component" value="Unassembled WGS sequence"/>
</dbReference>
<dbReference type="UniPathway" id="UPA00345"/>
<dbReference type="InterPro" id="IPR012340">
    <property type="entry name" value="NA-bd_OB-fold"/>
</dbReference>
<evidence type="ECO:0000256" key="1">
    <source>
        <dbReference type="ARBA" id="ARBA00004496"/>
    </source>
</evidence>
<dbReference type="EMBL" id="JAAGNX010000002">
    <property type="protein sequence ID" value="NDV62495.1"/>
    <property type="molecule type" value="Genomic_DNA"/>
</dbReference>
<dbReference type="GO" id="GO:0043043">
    <property type="term" value="P:peptide biosynthetic process"/>
    <property type="evidence" value="ECO:0007669"/>
    <property type="project" value="InterPro"/>
</dbReference>
<dbReference type="RefSeq" id="WP_163964447.1">
    <property type="nucleotide sequence ID" value="NZ_JAAGNX010000002.1"/>
</dbReference>
<evidence type="ECO:0000313" key="13">
    <source>
        <dbReference type="Proteomes" id="UP000478417"/>
    </source>
</evidence>
<sequence length="185" mass="20019">MASPTDIRKGKVILYNGAPHLVLDMLHRTQGRQAGFVQVTLRNLSSGSSTTTKLRSTDSVEILITDTRKMELSYVDQEGWHFMDPETFEDVVLAESLLEDAKGFLSEGNAVDVLLVNDEPVQIQLPASVELEVTEAPDAVRGDTSGAAMKPVTVSTGLVIQTPLFVKTGDTIKVSTADKGYLGRV</sequence>
<dbReference type="PANTHER" id="PTHR30053">
    <property type="entry name" value="ELONGATION FACTOR P"/>
    <property type="match status" value="1"/>
</dbReference>
<evidence type="ECO:0000256" key="7">
    <source>
        <dbReference type="HAMAP-Rule" id="MF_00141"/>
    </source>
</evidence>
<dbReference type="Pfam" id="PF09285">
    <property type="entry name" value="Elong-fact-P_C"/>
    <property type="match status" value="1"/>
</dbReference>
<feature type="domain" description="Elongation factor P C-terminal" evidence="10">
    <location>
        <begin position="129"/>
        <end position="184"/>
    </location>
</feature>
<dbReference type="NCBIfam" id="TIGR00038">
    <property type="entry name" value="efp"/>
    <property type="match status" value="1"/>
</dbReference>
<organism evidence="12 13">
    <name type="scientific">Oceanipulchritudo coccoides</name>
    <dbReference type="NCBI Taxonomy" id="2706888"/>
    <lineage>
        <taxon>Bacteria</taxon>
        <taxon>Pseudomonadati</taxon>
        <taxon>Verrucomicrobiota</taxon>
        <taxon>Opitutia</taxon>
        <taxon>Puniceicoccales</taxon>
        <taxon>Oceanipulchritudinaceae</taxon>
        <taxon>Oceanipulchritudo</taxon>
    </lineage>
</organism>
<dbReference type="NCBIfam" id="NF001810">
    <property type="entry name" value="PRK00529.1"/>
    <property type="match status" value="1"/>
</dbReference>
<comment type="similarity">
    <text evidence="3 7 9">Belongs to the elongation factor P family.</text>
</comment>
<dbReference type="SMART" id="SM01185">
    <property type="entry name" value="EFP"/>
    <property type="match status" value="1"/>
</dbReference>
<dbReference type="GO" id="GO:0005829">
    <property type="term" value="C:cytosol"/>
    <property type="evidence" value="ECO:0007669"/>
    <property type="project" value="UniProtKB-ARBA"/>
</dbReference>
<dbReference type="InterPro" id="IPR020599">
    <property type="entry name" value="Transl_elong_fac_P/YeiP"/>
</dbReference>
<keyword evidence="4 7" id="KW-0963">Cytoplasm</keyword>
<evidence type="ECO:0000256" key="5">
    <source>
        <dbReference type="ARBA" id="ARBA00022768"/>
    </source>
</evidence>
<name>A0A6B2M3V4_9BACT</name>
<dbReference type="PANTHER" id="PTHR30053:SF14">
    <property type="entry name" value="TRANSLATION ELONGATION FACTOR KOW-LIKE DOMAIN-CONTAINING PROTEIN"/>
    <property type="match status" value="1"/>
</dbReference>
<dbReference type="GO" id="GO:0003746">
    <property type="term" value="F:translation elongation factor activity"/>
    <property type="evidence" value="ECO:0007669"/>
    <property type="project" value="UniProtKB-UniRule"/>
</dbReference>
<gene>
    <name evidence="7 12" type="primary">efp</name>
    <name evidence="12" type="ORF">G0Q06_08540</name>
</gene>
<dbReference type="Gene3D" id="2.30.30.30">
    <property type="match status" value="1"/>
</dbReference>
<keyword evidence="5 7" id="KW-0251">Elongation factor</keyword>
<comment type="function">
    <text evidence="7">Involved in peptide bond synthesis. Stimulates efficient translation and peptide-bond synthesis on native or reconstituted 70S ribosomes in vitro. Probably functions indirectly by altering the affinity of the ribosome for aminoacyl-tRNA, thus increasing their reactivity as acceptors for peptidyl transferase.</text>
</comment>
<dbReference type="AlphaFoldDB" id="A0A6B2M3V4"/>
<comment type="caution">
    <text evidence="12">The sequence shown here is derived from an EMBL/GenBank/DDBJ whole genome shotgun (WGS) entry which is preliminary data.</text>
</comment>
<dbReference type="Gene3D" id="2.40.50.140">
    <property type="entry name" value="Nucleic acid-binding proteins"/>
    <property type="match status" value="2"/>
</dbReference>
<evidence type="ECO:0000256" key="8">
    <source>
        <dbReference type="NCBIfam" id="TIGR00038"/>
    </source>
</evidence>
<dbReference type="Pfam" id="PF08207">
    <property type="entry name" value="EFP_N"/>
    <property type="match status" value="1"/>
</dbReference>
<dbReference type="CDD" id="cd05794">
    <property type="entry name" value="S1_EF-P_repeat_2"/>
    <property type="match status" value="1"/>
</dbReference>
<dbReference type="SUPFAM" id="SSF50249">
    <property type="entry name" value="Nucleic acid-binding proteins"/>
    <property type="match status" value="2"/>
</dbReference>